<evidence type="ECO:0000313" key="2">
    <source>
        <dbReference type="Proteomes" id="UP000070092"/>
    </source>
</evidence>
<dbReference type="Proteomes" id="UP000070092">
    <property type="component" value="Unassembled WGS sequence"/>
</dbReference>
<dbReference type="AlphaFoldDB" id="A0A0M4ML88"/>
<dbReference type="EMBL" id="LRPO01000006">
    <property type="protein sequence ID" value="KWZ82660.1"/>
    <property type="molecule type" value="Genomic_DNA"/>
</dbReference>
<gene>
    <name evidence="1" type="ORF">HMPREF3196_00210</name>
</gene>
<comment type="caution">
    <text evidence="1">The sequence shown here is derived from an EMBL/GenBank/DDBJ whole genome shotgun (WGS) entry which is preliminary data.</text>
</comment>
<name>A0A0M4ML88_BIFBI</name>
<reference evidence="1 2" key="1">
    <citation type="submission" date="2016-01" db="EMBL/GenBank/DDBJ databases">
        <authorList>
            <person name="Oliw E.H."/>
        </authorList>
    </citation>
    <scope>NUCLEOTIDE SEQUENCE [LARGE SCALE GENOMIC DNA]</scope>
    <source>
        <strain evidence="1 2">MJR8628B</strain>
    </source>
</reference>
<organism evidence="1 2">
    <name type="scientific">Bifidobacterium bifidum</name>
    <dbReference type="NCBI Taxonomy" id="1681"/>
    <lineage>
        <taxon>Bacteria</taxon>
        <taxon>Bacillati</taxon>
        <taxon>Actinomycetota</taxon>
        <taxon>Actinomycetes</taxon>
        <taxon>Bifidobacteriales</taxon>
        <taxon>Bifidobacteriaceae</taxon>
        <taxon>Bifidobacterium</taxon>
    </lineage>
</organism>
<proteinExistence type="predicted"/>
<evidence type="ECO:0000313" key="1">
    <source>
        <dbReference type="EMBL" id="KWZ82660.1"/>
    </source>
</evidence>
<protein>
    <submittedName>
        <fullName evidence="1">Uncharacterized protein</fullName>
    </submittedName>
</protein>
<accession>A0A0M4ML88</accession>
<sequence length="39" mass="4079">MIGCCIDTPVSSVDAGVAAPDSMSSYMVRHAIPQPPFRA</sequence>